<dbReference type="Gene3D" id="2.30.30.100">
    <property type="match status" value="1"/>
</dbReference>
<keyword evidence="10" id="KW-0805">Transcription regulation</keyword>
<evidence type="ECO:0000259" key="22">
    <source>
        <dbReference type="PROSITE" id="PS52002"/>
    </source>
</evidence>
<dbReference type="CDD" id="cd00202">
    <property type="entry name" value="ZnF_GATA"/>
    <property type="match status" value="1"/>
</dbReference>
<comment type="similarity">
    <text evidence="3 19">Belongs to the snRNP Sm proteins family.</text>
</comment>
<dbReference type="GO" id="GO:0006355">
    <property type="term" value="P:regulation of DNA-templated transcription"/>
    <property type="evidence" value="ECO:0007669"/>
    <property type="project" value="InterPro"/>
</dbReference>
<evidence type="ECO:0000256" key="20">
    <source>
        <dbReference type="SAM" id="MobiDB-lite"/>
    </source>
</evidence>
<evidence type="ECO:0000256" key="15">
    <source>
        <dbReference type="ARBA" id="ARBA00023242"/>
    </source>
</evidence>
<keyword evidence="11" id="KW-0238">DNA-binding</keyword>
<evidence type="ECO:0000256" key="5">
    <source>
        <dbReference type="ARBA" id="ARBA00022723"/>
    </source>
</evidence>
<dbReference type="FunFam" id="3.30.50.10:FF:000018">
    <property type="entry name" value="GATA transcription factor"/>
    <property type="match status" value="1"/>
</dbReference>
<evidence type="ECO:0000256" key="13">
    <source>
        <dbReference type="ARBA" id="ARBA00023163"/>
    </source>
</evidence>
<keyword evidence="5" id="KW-0479">Metal-binding</keyword>
<dbReference type="GO" id="GO:0005681">
    <property type="term" value="C:spliceosomal complex"/>
    <property type="evidence" value="ECO:0007669"/>
    <property type="project" value="UniProtKB-KW"/>
</dbReference>
<feature type="domain" description="Sm" evidence="22">
    <location>
        <begin position="148"/>
        <end position="221"/>
    </location>
</feature>
<dbReference type="SUPFAM" id="SSF57716">
    <property type="entry name" value="Glucocorticoid receptor-like (DNA-binding domain)"/>
    <property type="match status" value="1"/>
</dbReference>
<evidence type="ECO:0000256" key="7">
    <source>
        <dbReference type="ARBA" id="ARBA00022771"/>
    </source>
</evidence>
<dbReference type="InterPro" id="IPR001163">
    <property type="entry name" value="Sm_dom_euk/arc"/>
</dbReference>
<evidence type="ECO:0000256" key="10">
    <source>
        <dbReference type="ARBA" id="ARBA00023015"/>
    </source>
</evidence>
<keyword evidence="4 19" id="KW-0507">mRNA processing</keyword>
<dbReference type="PANTHER" id="PTHR45658">
    <property type="entry name" value="GATA TRANSCRIPTION FACTOR"/>
    <property type="match status" value="1"/>
</dbReference>
<reference evidence="23" key="1">
    <citation type="submission" date="2020-09" db="EMBL/GenBank/DDBJ databases">
        <title>Genome-Enabled Discovery of Anthraquinone Biosynthesis in Senna tora.</title>
        <authorList>
            <person name="Kang S.-H."/>
            <person name="Pandey R.P."/>
            <person name="Lee C.-M."/>
            <person name="Sim J.-S."/>
            <person name="Jeong J.-T."/>
            <person name="Choi B.-S."/>
            <person name="Jung M."/>
            <person name="Ginzburg D."/>
            <person name="Zhao K."/>
            <person name="Won S.Y."/>
            <person name="Oh T.-J."/>
            <person name="Yu Y."/>
            <person name="Kim N.-H."/>
            <person name="Lee O.R."/>
            <person name="Lee T.-H."/>
            <person name="Bashyal P."/>
            <person name="Kim T.-S."/>
            <person name="Lee W.-H."/>
            <person name="Kawkins C."/>
            <person name="Kim C.-K."/>
            <person name="Kim J.S."/>
            <person name="Ahn B.O."/>
            <person name="Rhee S.Y."/>
            <person name="Sohng J.K."/>
        </authorList>
    </citation>
    <scope>NUCLEOTIDE SEQUENCE</scope>
    <source>
        <tissue evidence="23">Leaf</tissue>
    </source>
</reference>
<keyword evidence="7 18" id="KW-0863">Zinc-finger</keyword>
<dbReference type="InterPro" id="IPR000679">
    <property type="entry name" value="Znf_GATA"/>
</dbReference>
<dbReference type="SUPFAM" id="SSF50182">
    <property type="entry name" value="Sm-like ribonucleoproteins"/>
    <property type="match status" value="1"/>
</dbReference>
<keyword evidence="13" id="KW-0804">Transcription</keyword>
<dbReference type="SMART" id="SM00651">
    <property type="entry name" value="Sm"/>
    <property type="match status" value="1"/>
</dbReference>
<dbReference type="Gene3D" id="3.30.50.10">
    <property type="entry name" value="Erythroid Transcription Factor GATA-1, subunit A"/>
    <property type="match status" value="1"/>
</dbReference>
<keyword evidence="9 19" id="KW-0694">RNA-binding</keyword>
<gene>
    <name evidence="23" type="ORF">G2W53_020089</name>
</gene>
<evidence type="ECO:0000256" key="2">
    <source>
        <dbReference type="ARBA" id="ARBA00005694"/>
    </source>
</evidence>
<dbReference type="InterPro" id="IPR051140">
    <property type="entry name" value="GATA_TF"/>
</dbReference>
<evidence type="ECO:0000259" key="21">
    <source>
        <dbReference type="PROSITE" id="PS50114"/>
    </source>
</evidence>
<dbReference type="InterPro" id="IPR047575">
    <property type="entry name" value="Sm"/>
</dbReference>
<dbReference type="PROSITE" id="PS00344">
    <property type="entry name" value="GATA_ZN_FINGER_1"/>
    <property type="match status" value="1"/>
</dbReference>
<dbReference type="GO" id="GO:0030154">
    <property type="term" value="P:cell differentiation"/>
    <property type="evidence" value="ECO:0007669"/>
    <property type="project" value="TreeGrafter"/>
</dbReference>
<dbReference type="GO" id="GO:0043565">
    <property type="term" value="F:sequence-specific DNA binding"/>
    <property type="evidence" value="ECO:0007669"/>
    <property type="project" value="InterPro"/>
</dbReference>
<evidence type="ECO:0000313" key="23">
    <source>
        <dbReference type="EMBL" id="KAF7828925.1"/>
    </source>
</evidence>
<evidence type="ECO:0000256" key="8">
    <source>
        <dbReference type="ARBA" id="ARBA00022833"/>
    </source>
</evidence>
<evidence type="ECO:0000256" key="1">
    <source>
        <dbReference type="ARBA" id="ARBA00004123"/>
    </source>
</evidence>
<evidence type="ECO:0000313" key="24">
    <source>
        <dbReference type="Proteomes" id="UP000634136"/>
    </source>
</evidence>
<evidence type="ECO:0000256" key="6">
    <source>
        <dbReference type="ARBA" id="ARBA00022728"/>
    </source>
</evidence>
<evidence type="ECO:0000256" key="9">
    <source>
        <dbReference type="ARBA" id="ARBA00022884"/>
    </source>
</evidence>
<keyword evidence="6 19" id="KW-0747">Spliceosome</keyword>
<evidence type="ECO:0000256" key="17">
    <source>
        <dbReference type="ARBA" id="ARBA00059471"/>
    </source>
</evidence>
<keyword evidence="24" id="KW-1185">Reference proteome</keyword>
<dbReference type="OrthoDB" id="2146at2759"/>
<feature type="region of interest" description="Disordered" evidence="20">
    <location>
        <begin position="1"/>
        <end position="25"/>
    </location>
</feature>
<organism evidence="23 24">
    <name type="scientific">Senna tora</name>
    <dbReference type="NCBI Taxonomy" id="362788"/>
    <lineage>
        <taxon>Eukaryota</taxon>
        <taxon>Viridiplantae</taxon>
        <taxon>Streptophyta</taxon>
        <taxon>Embryophyta</taxon>
        <taxon>Tracheophyta</taxon>
        <taxon>Spermatophyta</taxon>
        <taxon>Magnoliopsida</taxon>
        <taxon>eudicotyledons</taxon>
        <taxon>Gunneridae</taxon>
        <taxon>Pentapetalae</taxon>
        <taxon>rosids</taxon>
        <taxon>fabids</taxon>
        <taxon>Fabales</taxon>
        <taxon>Fabaceae</taxon>
        <taxon>Caesalpinioideae</taxon>
        <taxon>Cassia clade</taxon>
        <taxon>Senna</taxon>
    </lineage>
</organism>
<evidence type="ECO:0000256" key="12">
    <source>
        <dbReference type="ARBA" id="ARBA00023159"/>
    </source>
</evidence>
<dbReference type="InterPro" id="IPR034098">
    <property type="entry name" value="Sm_G"/>
</dbReference>
<accession>A0A834TZN0</accession>
<feature type="domain" description="GATA-type" evidence="21">
    <location>
        <begin position="85"/>
        <end position="121"/>
    </location>
</feature>
<keyword evidence="12" id="KW-0010">Activator</keyword>
<dbReference type="FunFam" id="2.30.30.100:FF:000023">
    <property type="entry name" value="Small nuclear ribonucleoprotein G"/>
    <property type="match status" value="1"/>
</dbReference>
<comment type="function">
    <text evidence="17">Probable common Sm protein, is found in U1 and U2 snRNPs and may be part of the spliceosome.</text>
</comment>
<dbReference type="EMBL" id="JAAIUW010000006">
    <property type="protein sequence ID" value="KAF7828925.1"/>
    <property type="molecule type" value="Genomic_DNA"/>
</dbReference>
<keyword evidence="15 19" id="KW-0539">Nucleus</keyword>
<sequence length="225" mass="24737">MSGDHGGGQTSRHNGTKPNTNLSPCHPANSAFRLGVVVSFRRRFLLGIFHRIPRRNLNALDQVCSEAKPPPKKPKKIPAPDAAAVQAPRRCTHCGVHKTPQWRTGPLGAKTLCNACGVRFKSGRLLPEYRPACSPTFSSELHSNHHRKVLEMRRKKEGTAGVDPVKLNANRMIIGTLRGFDQFMNLVVDNTVEVNGNEKTDIGMVVIRGNSVVTVEALEPVNRTQ</sequence>
<evidence type="ECO:0000256" key="11">
    <source>
        <dbReference type="ARBA" id="ARBA00023125"/>
    </source>
</evidence>
<dbReference type="AlphaFoldDB" id="A0A834TZN0"/>
<dbReference type="GO" id="GO:0000387">
    <property type="term" value="P:spliceosomal snRNP assembly"/>
    <property type="evidence" value="ECO:0007669"/>
    <property type="project" value="UniProtKB-UniRule"/>
</dbReference>
<dbReference type="Proteomes" id="UP000634136">
    <property type="component" value="Unassembled WGS sequence"/>
</dbReference>
<dbReference type="SMART" id="SM00401">
    <property type="entry name" value="ZnF_GATA"/>
    <property type="match status" value="1"/>
</dbReference>
<comment type="caution">
    <text evidence="23">The sequence shown here is derived from an EMBL/GenBank/DDBJ whole genome shotgun (WGS) entry which is preliminary data.</text>
</comment>
<name>A0A834TZN0_9FABA</name>
<evidence type="ECO:0000256" key="16">
    <source>
        <dbReference type="ARBA" id="ARBA00023274"/>
    </source>
</evidence>
<comment type="subcellular location">
    <subcellularLocation>
        <location evidence="1 19">Nucleus</location>
    </subcellularLocation>
</comment>
<dbReference type="CDD" id="cd01719">
    <property type="entry name" value="Sm_G"/>
    <property type="match status" value="1"/>
</dbReference>
<feature type="compositionally biased region" description="Polar residues" evidence="20">
    <location>
        <begin position="10"/>
        <end position="23"/>
    </location>
</feature>
<evidence type="ECO:0000256" key="4">
    <source>
        <dbReference type="ARBA" id="ARBA00022664"/>
    </source>
</evidence>
<evidence type="ECO:0000256" key="19">
    <source>
        <dbReference type="RuleBase" id="RU365052"/>
    </source>
</evidence>
<protein>
    <recommendedName>
        <fullName evidence="19">Small nuclear ribonucleoprotein G</fullName>
        <shortName evidence="19">snRNP-G</shortName>
    </recommendedName>
</protein>
<comment type="function">
    <text evidence="19">Plays a role in pre-mRNA splicing.</text>
</comment>
<dbReference type="PROSITE" id="PS52002">
    <property type="entry name" value="SM"/>
    <property type="match status" value="1"/>
</dbReference>
<evidence type="ECO:0000256" key="18">
    <source>
        <dbReference type="PROSITE-ProRule" id="PRU00094"/>
    </source>
</evidence>
<dbReference type="PROSITE" id="PS50114">
    <property type="entry name" value="GATA_ZN_FINGER_2"/>
    <property type="match status" value="1"/>
</dbReference>
<dbReference type="InterPro" id="IPR013088">
    <property type="entry name" value="Znf_NHR/GATA"/>
</dbReference>
<dbReference type="GO" id="GO:0003723">
    <property type="term" value="F:RNA binding"/>
    <property type="evidence" value="ECO:0007669"/>
    <property type="project" value="UniProtKB-UniRule"/>
</dbReference>
<keyword evidence="16 19" id="KW-0687">Ribonucleoprotein</keyword>
<comment type="similarity">
    <text evidence="2">Belongs to the type IV zinc-finger family. Class A subfamily.</text>
</comment>
<keyword evidence="14 19" id="KW-0508">mRNA splicing</keyword>
<dbReference type="PANTHER" id="PTHR45658:SF147">
    <property type="entry name" value="GATA TRANSCRIPTION FACTOR"/>
    <property type="match status" value="1"/>
</dbReference>
<dbReference type="InterPro" id="IPR010920">
    <property type="entry name" value="LSM_dom_sf"/>
</dbReference>
<proteinExistence type="inferred from homology"/>
<evidence type="ECO:0000256" key="3">
    <source>
        <dbReference type="ARBA" id="ARBA00006850"/>
    </source>
</evidence>
<dbReference type="Pfam" id="PF01423">
    <property type="entry name" value="LSM"/>
    <property type="match status" value="1"/>
</dbReference>
<dbReference type="GO" id="GO:0008270">
    <property type="term" value="F:zinc ion binding"/>
    <property type="evidence" value="ECO:0007669"/>
    <property type="project" value="UniProtKB-KW"/>
</dbReference>
<evidence type="ECO:0000256" key="14">
    <source>
        <dbReference type="ARBA" id="ARBA00023187"/>
    </source>
</evidence>
<dbReference type="Pfam" id="PF00320">
    <property type="entry name" value="GATA"/>
    <property type="match status" value="1"/>
</dbReference>
<keyword evidence="8" id="KW-0862">Zinc</keyword>